<accession>A0A1F8EM10</accession>
<organism evidence="1 2">
    <name type="scientific">Candidatus Yanofskybacteria bacterium RIFCSPHIGHO2_01_FULL_41_53</name>
    <dbReference type="NCBI Taxonomy" id="1802663"/>
    <lineage>
        <taxon>Bacteria</taxon>
        <taxon>Candidatus Yanofskyibacteriota</taxon>
    </lineage>
</organism>
<evidence type="ECO:0000313" key="2">
    <source>
        <dbReference type="Proteomes" id="UP000177117"/>
    </source>
</evidence>
<sequence length="301" mass="34226">MSEISEKQIIANQQNALKSTGPTSDDGKSISKLNSLKHGILSKSSIITTGDGEEDLEMFEVITERLVEDFQPIGLAEEMLVDRIISSYWRLQRVMRAEVGEVRKLQDSHMINSITKRAEQENQHQKLIDIFRSKRFQASFGIQSLIGLVETAEDEVKSQGFISDETIDLIHNQFGEEGNNFAIMAATMNVMMKQEEIDGEPCLVPKEAAKEAFLKLVQEQKELFGSFLKNIEEKEHLEDESDLMAKSIPDDKTLEKLTRYEASLEKGLYRAIHELQRLQSLRRGERPPIPFAIDVDIGNDR</sequence>
<evidence type="ECO:0000313" key="1">
    <source>
        <dbReference type="EMBL" id="OGN01380.1"/>
    </source>
</evidence>
<comment type="caution">
    <text evidence="1">The sequence shown here is derived from an EMBL/GenBank/DDBJ whole genome shotgun (WGS) entry which is preliminary data.</text>
</comment>
<reference evidence="1 2" key="1">
    <citation type="journal article" date="2016" name="Nat. Commun.">
        <title>Thousands of microbial genomes shed light on interconnected biogeochemical processes in an aquifer system.</title>
        <authorList>
            <person name="Anantharaman K."/>
            <person name="Brown C.T."/>
            <person name="Hug L.A."/>
            <person name="Sharon I."/>
            <person name="Castelle C.J."/>
            <person name="Probst A.J."/>
            <person name="Thomas B.C."/>
            <person name="Singh A."/>
            <person name="Wilkins M.J."/>
            <person name="Karaoz U."/>
            <person name="Brodie E.L."/>
            <person name="Williams K.H."/>
            <person name="Hubbard S.S."/>
            <person name="Banfield J.F."/>
        </authorList>
    </citation>
    <scope>NUCLEOTIDE SEQUENCE [LARGE SCALE GENOMIC DNA]</scope>
</reference>
<proteinExistence type="predicted"/>
<dbReference type="EMBL" id="MGJD01000006">
    <property type="protein sequence ID" value="OGN01380.1"/>
    <property type="molecule type" value="Genomic_DNA"/>
</dbReference>
<protein>
    <submittedName>
        <fullName evidence="1">Uncharacterized protein</fullName>
    </submittedName>
</protein>
<name>A0A1F8EM10_9BACT</name>
<gene>
    <name evidence="1" type="ORF">A2650_00655</name>
</gene>
<dbReference type="Proteomes" id="UP000177117">
    <property type="component" value="Unassembled WGS sequence"/>
</dbReference>
<dbReference type="AlphaFoldDB" id="A0A1F8EM10"/>